<dbReference type="GO" id="GO:0034727">
    <property type="term" value="P:piecemeal microautophagy of the nucleus"/>
    <property type="evidence" value="ECO:0000318"/>
    <property type="project" value="GO_Central"/>
</dbReference>
<dbReference type="Pfam" id="PF04109">
    <property type="entry name" value="ATG9"/>
    <property type="match status" value="1"/>
</dbReference>
<dbReference type="GO" id="GO:0034045">
    <property type="term" value="C:phagophore assembly site membrane"/>
    <property type="evidence" value="ECO:0007669"/>
    <property type="project" value="UniProtKB-SubCell"/>
</dbReference>
<feature type="transmembrane region" description="Helical" evidence="10">
    <location>
        <begin position="43"/>
        <end position="70"/>
    </location>
</feature>
<dbReference type="GO" id="GO:0061709">
    <property type="term" value="P:reticulophagy"/>
    <property type="evidence" value="ECO:0000318"/>
    <property type="project" value="GO_Central"/>
</dbReference>
<organism evidence="12">
    <name type="scientific">Selaginella moellendorffii</name>
    <name type="common">Spikemoss</name>
    <dbReference type="NCBI Taxonomy" id="88036"/>
    <lineage>
        <taxon>Eukaryota</taxon>
        <taxon>Viridiplantae</taxon>
        <taxon>Streptophyta</taxon>
        <taxon>Embryophyta</taxon>
        <taxon>Tracheophyta</taxon>
        <taxon>Lycopodiopsida</taxon>
        <taxon>Selaginellales</taxon>
        <taxon>Selaginellaceae</taxon>
        <taxon>Selaginella</taxon>
    </lineage>
</organism>
<keyword evidence="12" id="KW-1185">Reference proteome</keyword>
<dbReference type="PANTHER" id="PTHR13038">
    <property type="entry name" value="APG9 AUTOPHAGY 9"/>
    <property type="match status" value="1"/>
</dbReference>
<protein>
    <recommendedName>
        <fullName evidence="3 10">Autophagy-related protein 9</fullName>
    </recommendedName>
</protein>
<evidence type="ECO:0000256" key="9">
    <source>
        <dbReference type="ARBA" id="ARBA00023136"/>
    </source>
</evidence>
<keyword evidence="9 10" id="KW-0472">Membrane</keyword>
<feature type="non-terminal residue" evidence="11">
    <location>
        <position position="570"/>
    </location>
</feature>
<dbReference type="KEGG" id="smo:SELMODRAFT_50959"/>
<keyword evidence="4 10" id="KW-0813">Transport</keyword>
<dbReference type="InParanoid" id="D8SER7"/>
<dbReference type="PANTHER" id="PTHR13038:SF10">
    <property type="entry name" value="AUTOPHAGY-RELATED PROTEIN 9"/>
    <property type="match status" value="1"/>
</dbReference>
<dbReference type="GO" id="GO:0005776">
    <property type="term" value="C:autophagosome"/>
    <property type="evidence" value="ECO:0000318"/>
    <property type="project" value="GO_Central"/>
</dbReference>
<sequence>PPPGDDSSSPVDFMKEESLKFDAVSDLDRFFVRLYEYHREQGFWCIVTQWVLELLCLAFTILFSGFFLLFVNWHGLRTAKCGIAAAEAGTAPCDLSKEALYEHPLQPLTFYRFMVVTYLVLFSLYWIFCFLRFFTQLKETLEIRDFYHTSLCLTEHEIQTTLWPVVLERIVQQRLCIVRHLSAHDIVMRIMRKENYLIGMVNKGVFALPLPHWVPGVGLTVARGPQGVRKRLFLSKTLEWSLNWCILQYMFDRRFSIQRDFLNSPHRLKKRLRTFGLCMLLLSPFLIIFMLVFFFLRHAEQFYNHPSSAVSRRWSNLAKWTFREFNELEHMFNQRLNASYKPAVEYVKQFPSPIVSKVAKFVSFVSGGLAAVLIIIAFLDESLLEAQLFGRNLLWMAAVFGTITAISKQCTADENQVFDPEGFMRYVAQHTHYMPKHWRGAEYTIRIRLEFEKLFQYTGVMLLEEMISIFVTPFILIVLLPECVDDVLQFVQDFTVNLSGVGDVCSLAVFDFEHHGNMKYGSPCFTAKDRRSNQGKMEKSFLSFKSNYPNWEPDAKGKQFLNLLAQFRMR</sequence>
<dbReference type="FunCoup" id="D8SER7">
    <property type="interactions" value="4253"/>
</dbReference>
<dbReference type="GO" id="GO:0034497">
    <property type="term" value="P:protein localization to phagophore assembly site"/>
    <property type="evidence" value="ECO:0000318"/>
    <property type="project" value="GO_Central"/>
</dbReference>
<evidence type="ECO:0000256" key="1">
    <source>
        <dbReference type="ARBA" id="ARBA00004511"/>
    </source>
</evidence>
<feature type="transmembrane region" description="Helical" evidence="10">
    <location>
        <begin position="110"/>
        <end position="134"/>
    </location>
</feature>
<evidence type="ECO:0000256" key="10">
    <source>
        <dbReference type="RuleBase" id="RU364027"/>
    </source>
</evidence>
<comment type="subcellular location">
    <subcellularLocation>
        <location evidence="1 10">Preautophagosomal structure membrane</location>
        <topology evidence="1 10">Multi-pass membrane protein</topology>
    </subcellularLocation>
</comment>
<dbReference type="GO" id="GO:0000423">
    <property type="term" value="P:mitophagy"/>
    <property type="evidence" value="ECO:0000318"/>
    <property type="project" value="GO_Central"/>
</dbReference>
<dbReference type="Gramene" id="EFJ17025">
    <property type="protein sequence ID" value="EFJ17025"/>
    <property type="gene ID" value="SELMODRAFT_50959"/>
</dbReference>
<feature type="non-terminal residue" evidence="11">
    <location>
        <position position="1"/>
    </location>
</feature>
<feature type="transmembrane region" description="Helical" evidence="10">
    <location>
        <begin position="272"/>
        <end position="296"/>
    </location>
</feature>
<dbReference type="OMA" id="FHHAPVE"/>
<dbReference type="STRING" id="88036.D8SER7"/>
<keyword evidence="7 10" id="KW-0072">Autophagy</keyword>
<keyword evidence="5 10" id="KW-0812">Transmembrane</keyword>
<evidence type="ECO:0000256" key="5">
    <source>
        <dbReference type="ARBA" id="ARBA00022692"/>
    </source>
</evidence>
<evidence type="ECO:0000256" key="6">
    <source>
        <dbReference type="ARBA" id="ARBA00022989"/>
    </source>
</evidence>
<gene>
    <name evidence="11" type="ORF">SELMODRAFT_50959</name>
</gene>
<name>D8SER7_SELML</name>
<evidence type="ECO:0000256" key="7">
    <source>
        <dbReference type="ARBA" id="ARBA00023006"/>
    </source>
</evidence>
<keyword evidence="6 10" id="KW-1133">Transmembrane helix</keyword>
<evidence type="ECO:0000256" key="4">
    <source>
        <dbReference type="ARBA" id="ARBA00022448"/>
    </source>
</evidence>
<dbReference type="InterPro" id="IPR007241">
    <property type="entry name" value="Autophagy-rel_prot_9"/>
</dbReference>
<evidence type="ECO:0000256" key="2">
    <source>
        <dbReference type="ARBA" id="ARBA00006185"/>
    </source>
</evidence>
<dbReference type="EMBL" id="GL377616">
    <property type="protein sequence ID" value="EFJ17025.1"/>
    <property type="molecule type" value="Genomic_DNA"/>
</dbReference>
<reference evidence="11 12" key="1">
    <citation type="journal article" date="2011" name="Science">
        <title>The Selaginella genome identifies genetic changes associated with the evolution of vascular plants.</title>
        <authorList>
            <person name="Banks J.A."/>
            <person name="Nishiyama T."/>
            <person name="Hasebe M."/>
            <person name="Bowman J.L."/>
            <person name="Gribskov M."/>
            <person name="dePamphilis C."/>
            <person name="Albert V.A."/>
            <person name="Aono N."/>
            <person name="Aoyama T."/>
            <person name="Ambrose B.A."/>
            <person name="Ashton N.W."/>
            <person name="Axtell M.J."/>
            <person name="Barker E."/>
            <person name="Barker M.S."/>
            <person name="Bennetzen J.L."/>
            <person name="Bonawitz N.D."/>
            <person name="Chapple C."/>
            <person name="Cheng C."/>
            <person name="Correa L.G."/>
            <person name="Dacre M."/>
            <person name="DeBarry J."/>
            <person name="Dreyer I."/>
            <person name="Elias M."/>
            <person name="Engstrom E.M."/>
            <person name="Estelle M."/>
            <person name="Feng L."/>
            <person name="Finet C."/>
            <person name="Floyd S.K."/>
            <person name="Frommer W.B."/>
            <person name="Fujita T."/>
            <person name="Gramzow L."/>
            <person name="Gutensohn M."/>
            <person name="Harholt J."/>
            <person name="Hattori M."/>
            <person name="Heyl A."/>
            <person name="Hirai T."/>
            <person name="Hiwatashi Y."/>
            <person name="Ishikawa M."/>
            <person name="Iwata M."/>
            <person name="Karol K.G."/>
            <person name="Koehler B."/>
            <person name="Kolukisaoglu U."/>
            <person name="Kubo M."/>
            <person name="Kurata T."/>
            <person name="Lalonde S."/>
            <person name="Li K."/>
            <person name="Li Y."/>
            <person name="Litt A."/>
            <person name="Lyons E."/>
            <person name="Manning G."/>
            <person name="Maruyama T."/>
            <person name="Michael T.P."/>
            <person name="Mikami K."/>
            <person name="Miyazaki S."/>
            <person name="Morinaga S."/>
            <person name="Murata T."/>
            <person name="Mueller-Roeber B."/>
            <person name="Nelson D.R."/>
            <person name="Obara M."/>
            <person name="Oguri Y."/>
            <person name="Olmstead R.G."/>
            <person name="Onodera N."/>
            <person name="Petersen B.L."/>
            <person name="Pils B."/>
            <person name="Prigge M."/>
            <person name="Rensing S.A."/>
            <person name="Riano-Pachon D.M."/>
            <person name="Roberts A.W."/>
            <person name="Sato Y."/>
            <person name="Scheller H.V."/>
            <person name="Schulz B."/>
            <person name="Schulz C."/>
            <person name="Shakirov E.V."/>
            <person name="Shibagaki N."/>
            <person name="Shinohara N."/>
            <person name="Shippen D.E."/>
            <person name="Soerensen I."/>
            <person name="Sotooka R."/>
            <person name="Sugimoto N."/>
            <person name="Sugita M."/>
            <person name="Sumikawa N."/>
            <person name="Tanurdzic M."/>
            <person name="Theissen G."/>
            <person name="Ulvskov P."/>
            <person name="Wakazuki S."/>
            <person name="Weng J.K."/>
            <person name="Willats W.W."/>
            <person name="Wipf D."/>
            <person name="Wolf P.G."/>
            <person name="Yang L."/>
            <person name="Zimmer A.D."/>
            <person name="Zhu Q."/>
            <person name="Mitros T."/>
            <person name="Hellsten U."/>
            <person name="Loque D."/>
            <person name="Otillar R."/>
            <person name="Salamov A."/>
            <person name="Schmutz J."/>
            <person name="Shapiro H."/>
            <person name="Lindquist E."/>
            <person name="Lucas S."/>
            <person name="Rokhsar D."/>
            <person name="Grigoriev I.V."/>
        </authorList>
    </citation>
    <scope>NUCLEOTIDE SEQUENCE [LARGE SCALE GENOMIC DNA]</scope>
</reference>
<feature type="transmembrane region" description="Helical" evidence="10">
    <location>
        <begin position="361"/>
        <end position="379"/>
    </location>
</feature>
<evidence type="ECO:0000313" key="11">
    <source>
        <dbReference type="EMBL" id="EFJ17025.1"/>
    </source>
</evidence>
<dbReference type="eggNOG" id="KOG2173">
    <property type="taxonomic scope" value="Eukaryota"/>
</dbReference>
<dbReference type="HOGENOM" id="CLU_006200_3_2_1"/>
<comment type="similarity">
    <text evidence="2 10">Belongs to the ATG9 family.</text>
</comment>
<dbReference type="Proteomes" id="UP000001514">
    <property type="component" value="Unassembled WGS sequence"/>
</dbReference>
<accession>D8SER7</accession>
<keyword evidence="8 10" id="KW-0445">Lipid transport</keyword>
<evidence type="ECO:0000313" key="12">
    <source>
        <dbReference type="Proteomes" id="UP000001514"/>
    </source>
</evidence>
<comment type="function">
    <text evidence="10">Phospholipid scramblase involved in autophagy. Cycles between the preautophagosomal structure/phagophore assembly site (PAS) and the cytoplasmic vesicle pool and supplies membrane for the growing autophagosome. Lipid scramblase activity plays a key role in preautophagosomal structure/phagophore assembly by distributing the phospholipids that arrive through ATG2 from the cytoplasmic to the luminal leaflet of the bilayer, thereby driving autophagosomal membrane expansion.</text>
</comment>
<dbReference type="OrthoDB" id="2020634at2759"/>
<proteinExistence type="inferred from homology"/>
<dbReference type="AlphaFoldDB" id="D8SER7"/>
<evidence type="ECO:0000256" key="3">
    <source>
        <dbReference type="ARBA" id="ARBA00018074"/>
    </source>
</evidence>
<evidence type="ECO:0000256" key="8">
    <source>
        <dbReference type="ARBA" id="ARBA00023055"/>
    </source>
</evidence>
<dbReference type="GO" id="GO:0006869">
    <property type="term" value="P:lipid transport"/>
    <property type="evidence" value="ECO:0007669"/>
    <property type="project" value="UniProtKB-KW"/>
</dbReference>
<dbReference type="GO" id="GO:0000407">
    <property type="term" value="C:phagophore assembly site"/>
    <property type="evidence" value="ECO:0000318"/>
    <property type="project" value="GO_Central"/>
</dbReference>
<comment type="caution">
    <text evidence="10">Lacks conserved residue(s) required for the propagation of feature annotation.</text>
</comment>